<protein>
    <recommendedName>
        <fullName evidence="2">N-acetyltransferase domain-containing protein</fullName>
    </recommendedName>
</protein>
<dbReference type="Proteomes" id="UP000466345">
    <property type="component" value="Unassembled WGS sequence"/>
</dbReference>
<dbReference type="GO" id="GO:0016747">
    <property type="term" value="F:acyltransferase activity, transferring groups other than amino-acyl groups"/>
    <property type="evidence" value="ECO:0007669"/>
    <property type="project" value="InterPro"/>
</dbReference>
<feature type="compositionally biased region" description="Low complexity" evidence="1">
    <location>
        <begin position="162"/>
        <end position="182"/>
    </location>
</feature>
<name>A0A7K0CCQ9_9ACTN</name>
<gene>
    <name evidence="3" type="ORF">SRB5_13630</name>
</gene>
<dbReference type="InterPro" id="IPR000182">
    <property type="entry name" value="GNAT_dom"/>
</dbReference>
<keyword evidence="4" id="KW-1185">Reference proteome</keyword>
<dbReference type="AlphaFoldDB" id="A0A7K0CCQ9"/>
<feature type="domain" description="N-acetyltransferase" evidence="2">
    <location>
        <begin position="1"/>
        <end position="155"/>
    </location>
</feature>
<dbReference type="PROSITE" id="PS51186">
    <property type="entry name" value="GNAT"/>
    <property type="match status" value="1"/>
</dbReference>
<dbReference type="InterPro" id="IPR016181">
    <property type="entry name" value="Acyl_CoA_acyltransferase"/>
</dbReference>
<evidence type="ECO:0000256" key="1">
    <source>
        <dbReference type="SAM" id="MobiDB-lite"/>
    </source>
</evidence>
<dbReference type="Pfam" id="PF13508">
    <property type="entry name" value="Acetyltransf_7"/>
    <property type="match status" value="1"/>
</dbReference>
<sequence>MIVRLAQDQDLPGFLGLAAEVEHWFGPMVDEPGFHEAVAGHIRRSLALVADSPESGRLLGGLLFGAEPPVYHVHWLVVSARARGTGVGGALLAEAIGRFVRGPGTLEVVTFGADHPGAVASGARVFYERLGFAPAELTGPGPEGGSRQVYRRAVQPQDAHVSQESRSSASPSTSAPDGGSRR</sequence>
<evidence type="ECO:0000313" key="3">
    <source>
        <dbReference type="EMBL" id="MQY11248.1"/>
    </source>
</evidence>
<organism evidence="3 4">
    <name type="scientific">Streptomyces smaragdinus</name>
    <dbReference type="NCBI Taxonomy" id="2585196"/>
    <lineage>
        <taxon>Bacteria</taxon>
        <taxon>Bacillati</taxon>
        <taxon>Actinomycetota</taxon>
        <taxon>Actinomycetes</taxon>
        <taxon>Kitasatosporales</taxon>
        <taxon>Streptomycetaceae</taxon>
        <taxon>Streptomyces</taxon>
    </lineage>
</organism>
<dbReference type="SUPFAM" id="SSF55729">
    <property type="entry name" value="Acyl-CoA N-acyltransferases (Nat)"/>
    <property type="match status" value="1"/>
</dbReference>
<accession>A0A7K0CCQ9</accession>
<comment type="caution">
    <text evidence="3">The sequence shown here is derived from an EMBL/GenBank/DDBJ whole genome shotgun (WGS) entry which is preliminary data.</text>
</comment>
<dbReference type="RefSeq" id="WP_153450541.1">
    <property type="nucleotide sequence ID" value="NZ_WEGJ01000003.1"/>
</dbReference>
<reference evidence="3 4" key="1">
    <citation type="submission" date="2019-10" db="EMBL/GenBank/DDBJ databases">
        <title>Streptomyces smaragdinus sp. nov. and Streptomyces fabii sp. nov., isolated from the gut of fungus growing-termite Macrotermes natalensis.</title>
        <authorList>
            <person name="Schwitalla J."/>
            <person name="Benndorf R."/>
            <person name="Martin K."/>
            <person name="De Beer W."/>
            <person name="Kaster A.-K."/>
            <person name="Vollmers J."/>
            <person name="Poulsen M."/>
            <person name="Beemelmanns C."/>
        </authorList>
    </citation>
    <scope>NUCLEOTIDE SEQUENCE [LARGE SCALE GENOMIC DNA]</scope>
    <source>
        <strain evidence="3 4">RB5</strain>
    </source>
</reference>
<feature type="region of interest" description="Disordered" evidence="1">
    <location>
        <begin position="137"/>
        <end position="182"/>
    </location>
</feature>
<proteinExistence type="predicted"/>
<dbReference type="OrthoDB" id="3824223at2"/>
<evidence type="ECO:0000259" key="2">
    <source>
        <dbReference type="PROSITE" id="PS51186"/>
    </source>
</evidence>
<dbReference type="EMBL" id="WEGJ01000003">
    <property type="protein sequence ID" value="MQY11248.1"/>
    <property type="molecule type" value="Genomic_DNA"/>
</dbReference>
<evidence type="ECO:0000313" key="4">
    <source>
        <dbReference type="Proteomes" id="UP000466345"/>
    </source>
</evidence>
<dbReference type="Gene3D" id="3.40.630.30">
    <property type="match status" value="1"/>
</dbReference>